<evidence type="ECO:0000259" key="6">
    <source>
        <dbReference type="PROSITE" id="PS50263"/>
    </source>
</evidence>
<evidence type="ECO:0000256" key="3">
    <source>
        <dbReference type="ARBA" id="ARBA00036406"/>
    </source>
</evidence>
<accession>A0A545VMM9</accession>
<dbReference type="SUPFAM" id="SSF56317">
    <property type="entry name" value="Carbon-nitrogen hydrolase"/>
    <property type="match status" value="1"/>
</dbReference>
<dbReference type="PROSITE" id="PS00921">
    <property type="entry name" value="NITRIL_CHT_2"/>
    <property type="match status" value="1"/>
</dbReference>
<keyword evidence="2" id="KW-0378">Hydrolase</keyword>
<feature type="active site" description="Proton acceptor" evidence="5">
    <location>
        <position position="49"/>
    </location>
</feature>
<dbReference type="InterPro" id="IPR003010">
    <property type="entry name" value="C-N_Hydrolase"/>
</dbReference>
<keyword evidence="8" id="KW-1185">Reference proteome</keyword>
<dbReference type="InterPro" id="IPR000132">
    <property type="entry name" value="Nitrilase/CN_hydratase_CS"/>
</dbReference>
<comment type="similarity">
    <text evidence="1">Belongs to the carbon-nitrogen hydrolase superfamily. Nitrilase family.</text>
</comment>
<dbReference type="PANTHER" id="PTHR46044:SF14">
    <property type="entry name" value="ARYLACETONITRILASE"/>
    <property type="match status" value="1"/>
</dbReference>
<dbReference type="STRING" id="43265.A0A545VMM9"/>
<organism evidence="7 8">
    <name type="scientific">Cordyceps javanica</name>
    <dbReference type="NCBI Taxonomy" id="43265"/>
    <lineage>
        <taxon>Eukaryota</taxon>
        <taxon>Fungi</taxon>
        <taxon>Dikarya</taxon>
        <taxon>Ascomycota</taxon>
        <taxon>Pezizomycotina</taxon>
        <taxon>Sordariomycetes</taxon>
        <taxon>Hypocreomycetidae</taxon>
        <taxon>Hypocreales</taxon>
        <taxon>Cordycipitaceae</taxon>
        <taxon>Cordyceps</taxon>
    </lineage>
</organism>
<sequence>MTSSSSSKLIVAVTQAEPVWLDLDATVDKTCKLIAEAASNGAKIVTFPEVWLPGYPAWIWSRPVDPELTTRYIQNSLALDSSQAAKITQCAAEHGIVVVLGFSENVHNSLYLSQAIIGADGTIRAARKKMKPTHMERTLFGDSTGDCLDSVADTEVGRVGALNCWEHLQPLLKYHLYSQREQLHVASWPPVHADVPEGCLTSMSGKGIASIAQVYAIESQSFVLHTTSVIGQAGIDLMGIPRGCLMSTPGGGNSAVFAPDGRKLTVDIPEHEEGIIYASIDLDDILKSRAFIDVCGHYSRPDLLWLGVDKDVKRHVRA</sequence>
<dbReference type="Pfam" id="PF00795">
    <property type="entry name" value="CN_hydrolase"/>
    <property type="match status" value="1"/>
</dbReference>
<dbReference type="PANTHER" id="PTHR46044">
    <property type="entry name" value="NITRILASE"/>
    <property type="match status" value="1"/>
</dbReference>
<dbReference type="InterPro" id="IPR044149">
    <property type="entry name" value="Nitrilases_CHs"/>
</dbReference>
<dbReference type="Gene3D" id="3.60.110.10">
    <property type="entry name" value="Carbon-nitrogen hydrolase"/>
    <property type="match status" value="1"/>
</dbReference>
<dbReference type="GO" id="GO:0000257">
    <property type="term" value="F:nitrilase activity"/>
    <property type="evidence" value="ECO:0007669"/>
    <property type="project" value="UniProtKB-EC"/>
</dbReference>
<dbReference type="GO" id="GO:0016836">
    <property type="term" value="F:hydro-lyase activity"/>
    <property type="evidence" value="ECO:0007669"/>
    <property type="project" value="UniProtKB-ARBA"/>
</dbReference>
<dbReference type="Proteomes" id="UP000315783">
    <property type="component" value="Unassembled WGS sequence"/>
</dbReference>
<name>A0A545VMM9_9HYPO</name>
<dbReference type="EMBL" id="SPUK01000020">
    <property type="protein sequence ID" value="TQV91218.1"/>
    <property type="molecule type" value="Genomic_DNA"/>
</dbReference>
<proteinExistence type="inferred from homology"/>
<reference evidence="7 8" key="1">
    <citation type="journal article" date="2019" name="Appl. Microbiol. Biotechnol.">
        <title>Genome sequence of Isaria javanica and comparative genome analysis insights into family S53 peptidase evolution in fungal entomopathogens.</title>
        <authorList>
            <person name="Lin R."/>
            <person name="Zhang X."/>
            <person name="Xin B."/>
            <person name="Zou M."/>
            <person name="Gao Y."/>
            <person name="Qin F."/>
            <person name="Hu Q."/>
            <person name="Xie B."/>
            <person name="Cheng X."/>
        </authorList>
    </citation>
    <scope>NUCLEOTIDE SEQUENCE [LARGE SCALE GENOMIC DNA]</scope>
    <source>
        <strain evidence="7 8">IJ1G</strain>
    </source>
</reference>
<dbReference type="AlphaFoldDB" id="A0A545VMM9"/>
<evidence type="ECO:0000256" key="4">
    <source>
        <dbReference type="ARBA" id="ARBA00039045"/>
    </source>
</evidence>
<evidence type="ECO:0000256" key="2">
    <source>
        <dbReference type="ARBA" id="ARBA00022801"/>
    </source>
</evidence>
<dbReference type="CDD" id="cd07564">
    <property type="entry name" value="nitrilases_CHs"/>
    <property type="match status" value="1"/>
</dbReference>
<comment type="caution">
    <text evidence="7">The sequence shown here is derived from an EMBL/GenBank/DDBJ whole genome shotgun (WGS) entry which is preliminary data.</text>
</comment>
<dbReference type="InterPro" id="IPR036526">
    <property type="entry name" value="C-N_Hydrolase_sf"/>
</dbReference>
<dbReference type="PROSITE" id="PS50263">
    <property type="entry name" value="CN_HYDROLASE"/>
    <property type="match status" value="1"/>
</dbReference>
<gene>
    <name evidence="7" type="ORF">IF1G_10099</name>
</gene>
<feature type="domain" description="CN hydrolase" evidence="6">
    <location>
        <begin position="9"/>
        <end position="282"/>
    </location>
</feature>
<protein>
    <recommendedName>
        <fullName evidence="4">nitrilase</fullName>
        <ecNumber evidence="4">3.5.5.1</ecNumber>
    </recommendedName>
</protein>
<evidence type="ECO:0000256" key="1">
    <source>
        <dbReference type="ARBA" id="ARBA00008129"/>
    </source>
</evidence>
<evidence type="ECO:0000313" key="8">
    <source>
        <dbReference type="Proteomes" id="UP000315783"/>
    </source>
</evidence>
<evidence type="ECO:0000313" key="7">
    <source>
        <dbReference type="EMBL" id="TQV91218.1"/>
    </source>
</evidence>
<evidence type="ECO:0000256" key="5">
    <source>
        <dbReference type="PROSITE-ProRule" id="PRU10139"/>
    </source>
</evidence>
<dbReference type="EC" id="3.5.5.1" evidence="4"/>
<dbReference type="PROSITE" id="PS00920">
    <property type="entry name" value="NITRIL_CHT_1"/>
    <property type="match status" value="1"/>
</dbReference>
<comment type="catalytic activity">
    <reaction evidence="3">
        <text>a nitrile + 2 H2O = a carboxylate + NH4(+)</text>
        <dbReference type="Rhea" id="RHEA:21724"/>
        <dbReference type="ChEBI" id="CHEBI:15377"/>
        <dbReference type="ChEBI" id="CHEBI:18379"/>
        <dbReference type="ChEBI" id="CHEBI:28938"/>
        <dbReference type="ChEBI" id="CHEBI:29067"/>
        <dbReference type="EC" id="3.5.5.1"/>
    </reaction>
</comment>
<dbReference type="OrthoDB" id="10250282at2759"/>